<dbReference type="OrthoDB" id="2210012at2759"/>
<feature type="region of interest" description="Disordered" evidence="1">
    <location>
        <begin position="89"/>
        <end position="134"/>
    </location>
</feature>
<dbReference type="RefSeq" id="XP_001831596.1">
    <property type="nucleotide sequence ID" value="XM_001831544.1"/>
</dbReference>
<proteinExistence type="predicted"/>
<dbReference type="InParanoid" id="A8N9U0"/>
<reference evidence="2 3" key="1">
    <citation type="journal article" date="2010" name="Proc. Natl. Acad. Sci. U.S.A.">
        <title>Insights into evolution of multicellular fungi from the assembled chromosomes of the mushroom Coprinopsis cinerea (Coprinus cinereus).</title>
        <authorList>
            <person name="Stajich J.E."/>
            <person name="Wilke S.K."/>
            <person name="Ahren D."/>
            <person name="Au C.H."/>
            <person name="Birren B.W."/>
            <person name="Borodovsky M."/>
            <person name="Burns C."/>
            <person name="Canback B."/>
            <person name="Casselton L.A."/>
            <person name="Cheng C.K."/>
            <person name="Deng J."/>
            <person name="Dietrich F.S."/>
            <person name="Fargo D.C."/>
            <person name="Farman M.L."/>
            <person name="Gathman A.C."/>
            <person name="Goldberg J."/>
            <person name="Guigo R."/>
            <person name="Hoegger P.J."/>
            <person name="Hooker J.B."/>
            <person name="Huggins A."/>
            <person name="James T.Y."/>
            <person name="Kamada T."/>
            <person name="Kilaru S."/>
            <person name="Kodira C."/>
            <person name="Kues U."/>
            <person name="Kupfer D."/>
            <person name="Kwan H.S."/>
            <person name="Lomsadze A."/>
            <person name="Li W."/>
            <person name="Lilly W.W."/>
            <person name="Ma L.J."/>
            <person name="Mackey A.J."/>
            <person name="Manning G."/>
            <person name="Martin F."/>
            <person name="Muraguchi H."/>
            <person name="Natvig D.O."/>
            <person name="Palmerini H."/>
            <person name="Ramesh M.A."/>
            <person name="Rehmeyer C.J."/>
            <person name="Roe B.A."/>
            <person name="Shenoy N."/>
            <person name="Stanke M."/>
            <person name="Ter-Hovhannisyan V."/>
            <person name="Tunlid A."/>
            <person name="Velagapudi R."/>
            <person name="Vision T.J."/>
            <person name="Zeng Q."/>
            <person name="Zolan M.E."/>
            <person name="Pukkila P.J."/>
        </authorList>
    </citation>
    <scope>NUCLEOTIDE SEQUENCE [LARGE SCALE GENOMIC DNA]</scope>
    <source>
        <strain evidence="3">Okayama-7 / 130 / ATCC MYA-4618 / FGSC 9003</strain>
    </source>
</reference>
<dbReference type="KEGG" id="cci:CC1G_05667"/>
<comment type="caution">
    <text evidence="2">The sequence shown here is derived from an EMBL/GenBank/DDBJ whole genome shotgun (WGS) entry which is preliminary data.</text>
</comment>
<feature type="region of interest" description="Disordered" evidence="1">
    <location>
        <begin position="218"/>
        <end position="276"/>
    </location>
</feature>
<dbReference type="EMBL" id="AACS02000007">
    <property type="protein sequence ID" value="EAU90129.1"/>
    <property type="molecule type" value="Genomic_DNA"/>
</dbReference>
<evidence type="ECO:0000256" key="1">
    <source>
        <dbReference type="SAM" id="MobiDB-lite"/>
    </source>
</evidence>
<dbReference type="eggNOG" id="ENOG502RC3B">
    <property type="taxonomic scope" value="Eukaryota"/>
</dbReference>
<feature type="compositionally biased region" description="Basic residues" evidence="1">
    <location>
        <begin position="264"/>
        <end position="276"/>
    </location>
</feature>
<sequence>MDIDWCLTCSKHLDNTTSPYCSWECRPRAGPSNLCSYPHQELSYDAELDDEQSLNDDDDAIYHTVNDVSHHYSGIEAWAAAIPAGAPCEEPRPVPAKRSRPPSVRSSRSSISSPTSVSTVTYRPPELLKPHRPVPPTLCMSTPRTVPSSPSLPIVTPQQQIAEFSTAAYSGGTMSTGHTSIESSLATPASTKALPFSDRKSSSMLDSIASHVRSWVAPSPFSKHDSNPCSDDDEATPVFVAPPSKHHPRTHHMKAIHDELHPSYRSRGRKASRAVA</sequence>
<dbReference type="AlphaFoldDB" id="A8N9U0"/>
<name>A8N9U0_COPC7</name>
<evidence type="ECO:0000313" key="3">
    <source>
        <dbReference type="Proteomes" id="UP000001861"/>
    </source>
</evidence>
<evidence type="ECO:0000313" key="2">
    <source>
        <dbReference type="EMBL" id="EAU90129.1"/>
    </source>
</evidence>
<keyword evidence="3" id="KW-1185">Reference proteome</keyword>
<dbReference type="GeneID" id="6008070"/>
<protein>
    <submittedName>
        <fullName evidence="2">Uncharacterized protein</fullName>
    </submittedName>
</protein>
<organism evidence="2 3">
    <name type="scientific">Coprinopsis cinerea (strain Okayama-7 / 130 / ATCC MYA-4618 / FGSC 9003)</name>
    <name type="common">Inky cap fungus</name>
    <name type="synonym">Hormographiella aspergillata</name>
    <dbReference type="NCBI Taxonomy" id="240176"/>
    <lineage>
        <taxon>Eukaryota</taxon>
        <taxon>Fungi</taxon>
        <taxon>Dikarya</taxon>
        <taxon>Basidiomycota</taxon>
        <taxon>Agaricomycotina</taxon>
        <taxon>Agaricomycetes</taxon>
        <taxon>Agaricomycetidae</taxon>
        <taxon>Agaricales</taxon>
        <taxon>Agaricineae</taxon>
        <taxon>Psathyrellaceae</taxon>
        <taxon>Coprinopsis</taxon>
    </lineage>
</organism>
<feature type="compositionally biased region" description="Basic residues" evidence="1">
    <location>
        <begin position="244"/>
        <end position="254"/>
    </location>
</feature>
<feature type="compositionally biased region" description="Low complexity" evidence="1">
    <location>
        <begin position="101"/>
        <end position="125"/>
    </location>
</feature>
<dbReference type="Proteomes" id="UP000001861">
    <property type="component" value="Unassembled WGS sequence"/>
</dbReference>
<accession>A8N9U0</accession>
<gene>
    <name evidence="2" type="ORF">CC1G_05667</name>
</gene>
<dbReference type="OMA" id="LDDEVCH"/>
<dbReference type="VEuPathDB" id="FungiDB:CC1G_05667"/>